<reference evidence="2" key="1">
    <citation type="journal article" date="2014" name="Front. Microbiol.">
        <title>High frequency of phylogenetically diverse reductive dehalogenase-homologous genes in deep subseafloor sedimentary metagenomes.</title>
        <authorList>
            <person name="Kawai M."/>
            <person name="Futagami T."/>
            <person name="Toyoda A."/>
            <person name="Takaki Y."/>
            <person name="Nishi S."/>
            <person name="Hori S."/>
            <person name="Arai W."/>
            <person name="Tsubouchi T."/>
            <person name="Morono Y."/>
            <person name="Uchiyama I."/>
            <person name="Ito T."/>
            <person name="Fujiyama A."/>
            <person name="Inagaki F."/>
            <person name="Takami H."/>
        </authorList>
    </citation>
    <scope>NUCLEOTIDE SEQUENCE</scope>
    <source>
        <strain evidence="2">Expedition CK06-06</strain>
    </source>
</reference>
<organism evidence="2">
    <name type="scientific">marine sediment metagenome</name>
    <dbReference type="NCBI Taxonomy" id="412755"/>
    <lineage>
        <taxon>unclassified sequences</taxon>
        <taxon>metagenomes</taxon>
        <taxon>ecological metagenomes</taxon>
    </lineage>
</organism>
<feature type="domain" description="HTH arsR-type" evidence="1">
    <location>
        <begin position="74"/>
        <end position="149"/>
    </location>
</feature>
<comment type="caution">
    <text evidence="2">The sequence shown here is derived from an EMBL/GenBank/DDBJ whole genome shotgun (WGS) entry which is preliminary data.</text>
</comment>
<dbReference type="InterPro" id="IPR038475">
    <property type="entry name" value="RecG_C_sf"/>
</dbReference>
<dbReference type="InterPro" id="IPR001845">
    <property type="entry name" value="HTH_ArsR_DNA-bd_dom"/>
</dbReference>
<accession>X1SVR8</accession>
<dbReference type="InterPro" id="IPR036390">
    <property type="entry name" value="WH_DNA-bd_sf"/>
</dbReference>
<dbReference type="PANTHER" id="PTHR30595:SF6">
    <property type="entry name" value="SCHLAFEN ALBA-2 DOMAIN-CONTAINING PROTEIN"/>
    <property type="match status" value="1"/>
</dbReference>
<feature type="non-terminal residue" evidence="2">
    <location>
        <position position="1"/>
    </location>
</feature>
<evidence type="ECO:0000259" key="1">
    <source>
        <dbReference type="PROSITE" id="PS50987"/>
    </source>
</evidence>
<gene>
    <name evidence="2" type="ORF">S12H4_31325</name>
</gene>
<dbReference type="InterPro" id="IPR036388">
    <property type="entry name" value="WH-like_DNA-bd_sf"/>
</dbReference>
<dbReference type="Gene3D" id="3.30.565.60">
    <property type="match status" value="1"/>
</dbReference>
<dbReference type="Gene3D" id="1.10.10.10">
    <property type="entry name" value="Winged helix-like DNA-binding domain superfamily/Winged helix DNA-binding domain"/>
    <property type="match status" value="1"/>
</dbReference>
<dbReference type="PROSITE" id="PS50987">
    <property type="entry name" value="HTH_ARSR_2"/>
    <property type="match status" value="1"/>
</dbReference>
<dbReference type="GO" id="GO:0003700">
    <property type="term" value="F:DNA-binding transcription factor activity"/>
    <property type="evidence" value="ECO:0007669"/>
    <property type="project" value="InterPro"/>
</dbReference>
<proteinExistence type="predicted"/>
<protein>
    <recommendedName>
        <fullName evidence="1">HTH arsR-type domain-containing protein</fullName>
    </recommendedName>
</protein>
<dbReference type="AlphaFoldDB" id="X1SVR8"/>
<dbReference type="PANTHER" id="PTHR30595">
    <property type="entry name" value="GLPR-RELATED TRANSCRIPTIONAL REPRESSOR"/>
    <property type="match status" value="1"/>
</dbReference>
<dbReference type="SUPFAM" id="SSF46785">
    <property type="entry name" value="Winged helix' DNA-binding domain"/>
    <property type="match status" value="1"/>
</dbReference>
<sequence>IEVWGCGPLPEPLTVEDLRKKHDSVLRNPLIGKCFFLIKYIEQWGTGTNRMTEWCQNYRLPEPAFEEIGGSFVVTIRKYKISEEIMKGLSEEEKIIMNYLKTENKINRKIGMQLLGVSKSTLLRIFKSLEKKGLIKKGGKGKNIYYMLV</sequence>
<dbReference type="EMBL" id="BARW01018274">
    <property type="protein sequence ID" value="GAI97033.1"/>
    <property type="molecule type" value="Genomic_DNA"/>
</dbReference>
<evidence type="ECO:0000313" key="2">
    <source>
        <dbReference type="EMBL" id="GAI97033.1"/>
    </source>
</evidence>
<name>X1SVR8_9ZZZZ</name>
<dbReference type="Pfam" id="PF13749">
    <property type="entry name" value="HATPase_c_4"/>
    <property type="match status" value="1"/>
</dbReference>